<name>A0ACA9KD31_9GLOM</name>
<dbReference type="EMBL" id="CAJVPM010001359">
    <property type="protein sequence ID" value="CAG8465453.1"/>
    <property type="molecule type" value="Genomic_DNA"/>
</dbReference>
<reference evidence="1" key="1">
    <citation type="submission" date="2021-06" db="EMBL/GenBank/DDBJ databases">
        <authorList>
            <person name="Kallberg Y."/>
            <person name="Tangrot J."/>
            <person name="Rosling A."/>
        </authorList>
    </citation>
    <scope>NUCLEOTIDE SEQUENCE</scope>
    <source>
        <strain evidence="1">AU212A</strain>
    </source>
</reference>
<organism evidence="1 2">
    <name type="scientific">Scutellospora calospora</name>
    <dbReference type="NCBI Taxonomy" id="85575"/>
    <lineage>
        <taxon>Eukaryota</taxon>
        <taxon>Fungi</taxon>
        <taxon>Fungi incertae sedis</taxon>
        <taxon>Mucoromycota</taxon>
        <taxon>Glomeromycotina</taxon>
        <taxon>Glomeromycetes</taxon>
        <taxon>Diversisporales</taxon>
        <taxon>Gigasporaceae</taxon>
        <taxon>Scutellospora</taxon>
    </lineage>
</organism>
<feature type="non-terminal residue" evidence="1">
    <location>
        <position position="48"/>
    </location>
</feature>
<protein>
    <submittedName>
        <fullName evidence="1">5366_t:CDS:1</fullName>
    </submittedName>
</protein>
<gene>
    <name evidence="1" type="ORF">SCALOS_LOCUS1799</name>
</gene>
<accession>A0ACA9KD31</accession>
<evidence type="ECO:0000313" key="1">
    <source>
        <dbReference type="EMBL" id="CAG8465453.1"/>
    </source>
</evidence>
<sequence>MLTSQDWYNIANNYKIKAEWIINNHGRAHAFFHAVRLGPSFTDLSVAE</sequence>
<proteinExistence type="predicted"/>
<comment type="caution">
    <text evidence="1">The sequence shown here is derived from an EMBL/GenBank/DDBJ whole genome shotgun (WGS) entry which is preliminary data.</text>
</comment>
<dbReference type="Proteomes" id="UP000789860">
    <property type="component" value="Unassembled WGS sequence"/>
</dbReference>
<evidence type="ECO:0000313" key="2">
    <source>
        <dbReference type="Proteomes" id="UP000789860"/>
    </source>
</evidence>
<keyword evidence="2" id="KW-1185">Reference proteome</keyword>